<sequence length="211" mass="24687">RQQYGTINMRHFRLLAIKNGIPKELEYASCGNAFSYEKYKKLKMKKEDLSTYKRLKREGLNELDIYKKSFASKYSKKRGFTKLDCYCEKKIFDKIEGIRLLSKNMKDDKKCFKKICKRYGIASGLFIIFLYTLGIIITLDISNNNSCLFGDKAKEDTLIHIGCSILLYILPIIIFLVFAYIAIKIIKYDRLVLGKVEGKRIAKKISRYYDD</sequence>
<feature type="transmembrane region" description="Helical" evidence="1">
    <location>
        <begin position="119"/>
        <end position="139"/>
    </location>
</feature>
<name>A0A1G4EC49_PLAVI</name>
<keyword evidence="1" id="KW-0472">Membrane</keyword>
<evidence type="ECO:0000256" key="1">
    <source>
        <dbReference type="SAM" id="Phobius"/>
    </source>
</evidence>
<feature type="non-terminal residue" evidence="2">
    <location>
        <position position="211"/>
    </location>
</feature>
<dbReference type="VEuPathDB" id="PlasmoDB:PVX_017645"/>
<dbReference type="EMBL" id="FLYI01000495">
    <property type="protein sequence ID" value="SCA82132.1"/>
    <property type="molecule type" value="Genomic_DNA"/>
</dbReference>
<evidence type="ECO:0000313" key="3">
    <source>
        <dbReference type="Proteomes" id="UP000305196"/>
    </source>
</evidence>
<accession>A0A1G4EC49</accession>
<dbReference type="Pfam" id="PF12420">
    <property type="entry name" value="DUF3671"/>
    <property type="match status" value="1"/>
</dbReference>
<proteinExistence type="predicted"/>
<feature type="transmembrane region" description="Helical" evidence="1">
    <location>
        <begin position="159"/>
        <end position="183"/>
    </location>
</feature>
<keyword evidence="1" id="KW-1133">Transmembrane helix</keyword>
<dbReference type="InterPro" id="IPR022139">
    <property type="entry name" value="Fam-L/Fam-M-like_plasmodium"/>
</dbReference>
<dbReference type="AlphaFoldDB" id="A0A1G4EC49"/>
<evidence type="ECO:0000313" key="2">
    <source>
        <dbReference type="EMBL" id="SCA82132.1"/>
    </source>
</evidence>
<feature type="non-terminal residue" evidence="2">
    <location>
        <position position="1"/>
    </location>
</feature>
<organism evidence="2 3">
    <name type="scientific">Plasmodium vivax</name>
    <name type="common">malaria parasite P. vivax</name>
    <dbReference type="NCBI Taxonomy" id="5855"/>
    <lineage>
        <taxon>Eukaryota</taxon>
        <taxon>Sar</taxon>
        <taxon>Alveolata</taxon>
        <taxon>Apicomplexa</taxon>
        <taxon>Aconoidasida</taxon>
        <taxon>Haemosporida</taxon>
        <taxon>Plasmodiidae</taxon>
        <taxon>Plasmodium</taxon>
        <taxon>Plasmodium (Plasmodium)</taxon>
    </lineage>
</organism>
<keyword evidence="1" id="KW-0812">Transmembrane</keyword>
<dbReference type="Proteomes" id="UP000305196">
    <property type="component" value="Unassembled WGS sequence"/>
</dbReference>
<gene>
    <name evidence="2" type="ORF">PVC01_000119600</name>
</gene>
<dbReference type="VEuPathDB" id="PlasmoDB:PVP01_0122000"/>
<reference evidence="2 3" key="1">
    <citation type="submission" date="2016-07" db="EMBL/GenBank/DDBJ databases">
        <authorList>
            <consortium name="Pathogen Informatics"/>
        </authorList>
    </citation>
    <scope>NUCLEOTIDE SEQUENCE [LARGE SCALE GENOMIC DNA]</scope>
</reference>
<protein>
    <submittedName>
        <fullName evidence="2">Uncharacterized protein</fullName>
    </submittedName>
</protein>